<dbReference type="Proteomes" id="UP001148662">
    <property type="component" value="Unassembled WGS sequence"/>
</dbReference>
<sequence length="342" mass="37868">MEILSLAGADDADKPMGDVAQETDEPIESSSSWSRGKSCADGLPLRGRLSELTIPQSYQVLILEHLEEQSNAIHEQGVVNQCFQVEMNRKMQAVGTEVMQLKSLIVMQETSVKQKSGWVKLALIALSSAMPLPMQPASTASAATNATAGSSTGSSAVPATPQAIKTEENDTVTERDLPHNHLTKCVRLHLRLLLKLNSYRNVGVKYPPLTGEEINAIECDKLHAIQCTVDKFHIDFEHKWRKFDLNEQARTVFIKHFLAAIAGGSYTMPPIPPNHLTEVQVGIALDNHIEYVRKQYRDWKKKNTKELEAARNARKTVNSRRHTISGKPSQDGKILMSGITAL</sequence>
<keyword evidence="2" id="KW-1185">Reference proteome</keyword>
<name>A0ACC1TAP9_9APHY</name>
<gene>
    <name evidence="1" type="ORF">NM688_g1754</name>
</gene>
<dbReference type="EMBL" id="JANHOG010000199">
    <property type="protein sequence ID" value="KAJ3556924.1"/>
    <property type="molecule type" value="Genomic_DNA"/>
</dbReference>
<organism evidence="1 2">
    <name type="scientific">Phlebia brevispora</name>
    <dbReference type="NCBI Taxonomy" id="194682"/>
    <lineage>
        <taxon>Eukaryota</taxon>
        <taxon>Fungi</taxon>
        <taxon>Dikarya</taxon>
        <taxon>Basidiomycota</taxon>
        <taxon>Agaricomycotina</taxon>
        <taxon>Agaricomycetes</taxon>
        <taxon>Polyporales</taxon>
        <taxon>Meruliaceae</taxon>
        <taxon>Phlebia</taxon>
    </lineage>
</organism>
<accession>A0ACC1TAP9</accession>
<proteinExistence type="predicted"/>
<comment type="caution">
    <text evidence="1">The sequence shown here is derived from an EMBL/GenBank/DDBJ whole genome shotgun (WGS) entry which is preliminary data.</text>
</comment>
<reference evidence="1" key="1">
    <citation type="submission" date="2022-07" db="EMBL/GenBank/DDBJ databases">
        <title>Genome Sequence of Phlebia brevispora.</title>
        <authorList>
            <person name="Buettner E."/>
        </authorList>
    </citation>
    <scope>NUCLEOTIDE SEQUENCE</scope>
    <source>
        <strain evidence="1">MPL23</strain>
    </source>
</reference>
<protein>
    <submittedName>
        <fullName evidence="1">Uncharacterized protein</fullName>
    </submittedName>
</protein>
<evidence type="ECO:0000313" key="1">
    <source>
        <dbReference type="EMBL" id="KAJ3556924.1"/>
    </source>
</evidence>
<evidence type="ECO:0000313" key="2">
    <source>
        <dbReference type="Proteomes" id="UP001148662"/>
    </source>
</evidence>